<evidence type="ECO:0000313" key="14">
    <source>
        <dbReference type="EMBL" id="TSJ42360.1"/>
    </source>
</evidence>
<evidence type="ECO:0000256" key="6">
    <source>
        <dbReference type="ARBA" id="ARBA00022556"/>
    </source>
</evidence>
<protein>
    <recommendedName>
        <fullName evidence="4 13">Tetraacyldisaccharide 4'-kinase</fullName>
        <ecNumber evidence="3 13">2.7.1.130</ecNumber>
    </recommendedName>
    <alternativeName>
        <fullName evidence="12 13">Lipid A 4'-kinase</fullName>
    </alternativeName>
</protein>
<accession>A0A556MR11</accession>
<evidence type="ECO:0000256" key="8">
    <source>
        <dbReference type="ARBA" id="ARBA00022741"/>
    </source>
</evidence>
<evidence type="ECO:0000256" key="12">
    <source>
        <dbReference type="ARBA" id="ARBA00029757"/>
    </source>
</evidence>
<dbReference type="RefSeq" id="WP_144333315.1">
    <property type="nucleotide sequence ID" value="NZ_VLPL01000005.1"/>
</dbReference>
<dbReference type="GO" id="GO:0009245">
    <property type="term" value="P:lipid A biosynthetic process"/>
    <property type="evidence" value="ECO:0007669"/>
    <property type="project" value="UniProtKB-UniRule"/>
</dbReference>
<proteinExistence type="inferred from homology"/>
<comment type="catalytic activity">
    <reaction evidence="13">
        <text>a lipid A disaccharide + ATP = a lipid IVA + ADP + H(+)</text>
        <dbReference type="Rhea" id="RHEA:67840"/>
        <dbReference type="ChEBI" id="CHEBI:15378"/>
        <dbReference type="ChEBI" id="CHEBI:30616"/>
        <dbReference type="ChEBI" id="CHEBI:176343"/>
        <dbReference type="ChEBI" id="CHEBI:176425"/>
        <dbReference type="ChEBI" id="CHEBI:456216"/>
        <dbReference type="EC" id="2.7.1.130"/>
    </reaction>
</comment>
<dbReference type="PANTHER" id="PTHR42724:SF1">
    <property type="entry name" value="TETRAACYLDISACCHARIDE 4'-KINASE, MITOCHONDRIAL-RELATED"/>
    <property type="match status" value="1"/>
</dbReference>
<keyword evidence="7 13" id="KW-0808">Transferase</keyword>
<name>A0A556MR11_9FLAO</name>
<dbReference type="HAMAP" id="MF_00409">
    <property type="entry name" value="LpxK"/>
    <property type="match status" value="1"/>
</dbReference>
<comment type="caution">
    <text evidence="14">The sequence shown here is derived from an EMBL/GenBank/DDBJ whole genome shotgun (WGS) entry which is preliminary data.</text>
</comment>
<dbReference type="InterPro" id="IPR003758">
    <property type="entry name" value="LpxK"/>
</dbReference>
<keyword evidence="15" id="KW-1185">Reference proteome</keyword>
<dbReference type="GO" id="GO:0005886">
    <property type="term" value="C:plasma membrane"/>
    <property type="evidence" value="ECO:0007669"/>
    <property type="project" value="TreeGrafter"/>
</dbReference>
<evidence type="ECO:0000256" key="9">
    <source>
        <dbReference type="ARBA" id="ARBA00022777"/>
    </source>
</evidence>
<dbReference type="GO" id="GO:0009244">
    <property type="term" value="P:lipopolysaccharide core region biosynthetic process"/>
    <property type="evidence" value="ECO:0007669"/>
    <property type="project" value="TreeGrafter"/>
</dbReference>
<dbReference type="Proteomes" id="UP000316008">
    <property type="component" value="Unassembled WGS sequence"/>
</dbReference>
<keyword evidence="6 13" id="KW-0441">Lipid A biosynthesis</keyword>
<comment type="function">
    <text evidence="1 13">Transfers the gamma-phosphate of ATP to the 4'-position of a tetraacyldisaccharide 1-phosphate intermediate (termed DS-1-P) to form tetraacyldisaccharide 1,4'-bis-phosphate (lipid IVA).</text>
</comment>
<dbReference type="EMBL" id="VLPL01000005">
    <property type="protein sequence ID" value="TSJ42360.1"/>
    <property type="molecule type" value="Genomic_DNA"/>
</dbReference>
<evidence type="ECO:0000256" key="10">
    <source>
        <dbReference type="ARBA" id="ARBA00022840"/>
    </source>
</evidence>
<dbReference type="AlphaFoldDB" id="A0A556MR11"/>
<evidence type="ECO:0000313" key="15">
    <source>
        <dbReference type="Proteomes" id="UP000316008"/>
    </source>
</evidence>
<comment type="caution">
    <text evidence="13">Lacks conserved residue(s) required for the propagation of feature annotation.</text>
</comment>
<keyword evidence="10 13" id="KW-0067">ATP-binding</keyword>
<organism evidence="14 15">
    <name type="scientific">Fluviicola chungangensis</name>
    <dbReference type="NCBI Taxonomy" id="2597671"/>
    <lineage>
        <taxon>Bacteria</taxon>
        <taxon>Pseudomonadati</taxon>
        <taxon>Bacteroidota</taxon>
        <taxon>Flavobacteriia</taxon>
        <taxon>Flavobacteriales</taxon>
        <taxon>Crocinitomicaceae</taxon>
        <taxon>Fluviicola</taxon>
    </lineage>
</organism>
<comment type="similarity">
    <text evidence="13">Belongs to the LpxK family.</text>
</comment>
<dbReference type="PANTHER" id="PTHR42724">
    <property type="entry name" value="TETRAACYLDISACCHARIDE 4'-KINASE"/>
    <property type="match status" value="1"/>
</dbReference>
<dbReference type="EC" id="2.7.1.130" evidence="3 13"/>
<dbReference type="NCBIfam" id="TIGR00682">
    <property type="entry name" value="lpxK"/>
    <property type="match status" value="1"/>
</dbReference>
<evidence type="ECO:0000256" key="5">
    <source>
        <dbReference type="ARBA" id="ARBA00022516"/>
    </source>
</evidence>
<evidence type="ECO:0000256" key="11">
    <source>
        <dbReference type="ARBA" id="ARBA00023098"/>
    </source>
</evidence>
<keyword evidence="9 13" id="KW-0418">Kinase</keyword>
<evidence type="ECO:0000256" key="7">
    <source>
        <dbReference type="ARBA" id="ARBA00022679"/>
    </source>
</evidence>
<dbReference type="GO" id="GO:0009029">
    <property type="term" value="F:lipid-A 4'-kinase activity"/>
    <property type="evidence" value="ECO:0007669"/>
    <property type="project" value="UniProtKB-UniRule"/>
</dbReference>
<evidence type="ECO:0000256" key="4">
    <source>
        <dbReference type="ARBA" id="ARBA00016436"/>
    </source>
</evidence>
<evidence type="ECO:0000256" key="2">
    <source>
        <dbReference type="ARBA" id="ARBA00004870"/>
    </source>
</evidence>
<reference evidence="14 15" key="1">
    <citation type="submission" date="2019-07" db="EMBL/GenBank/DDBJ databases">
        <authorList>
            <person name="Huq M.A."/>
        </authorList>
    </citation>
    <scope>NUCLEOTIDE SEQUENCE [LARGE SCALE GENOMIC DNA]</scope>
    <source>
        <strain evidence="14 15">MAH-3</strain>
    </source>
</reference>
<dbReference type="UniPathway" id="UPA00359">
    <property type="reaction ID" value="UER00482"/>
</dbReference>
<comment type="pathway">
    <text evidence="2 13">Glycolipid biosynthesis; lipid IV(A) biosynthesis; lipid IV(A) from (3R)-3-hydroxytetradecanoyl-[acyl-carrier-protein] and UDP-N-acetyl-alpha-D-glucosamine: step 6/6.</text>
</comment>
<evidence type="ECO:0000256" key="13">
    <source>
        <dbReference type="HAMAP-Rule" id="MF_00409"/>
    </source>
</evidence>
<sequence length="346" mass="39478">MYSWRIGLLPFSWLYGLVVSLRNWFYTLGVFKSRAIPGASICVGNITVGGTGKSPLTAYIAELLEKENPVILSRGYGRKTQGLYVANPKSTASEIGDEPMMYWLNFNHRVPVIVAEKRQLGIDWIRAHYPDALILLDDAFQHRAVKAGLNILLMTYDRPVFRDFVFPAGNLREPRSGMKRADIALITKCPQQLSEKDKTPFRKKIPLKTEHIFFSEVIYGELKGLFGAIWESFDQLILVTGIAQPEPLYRFLAENHRVEAITFPDHHSFTSEDIQQIQQKVATFANQRCAVVTTEKDAVRLAEWKDTILASEIPFFVQSISVKIDREEDFKALLENYVVRTNERSC</sequence>
<keyword evidence="11 13" id="KW-0443">Lipid metabolism</keyword>
<dbReference type="GO" id="GO:0005524">
    <property type="term" value="F:ATP binding"/>
    <property type="evidence" value="ECO:0007669"/>
    <property type="project" value="UniProtKB-UniRule"/>
</dbReference>
<evidence type="ECO:0000256" key="3">
    <source>
        <dbReference type="ARBA" id="ARBA00012071"/>
    </source>
</evidence>
<keyword evidence="8 13" id="KW-0547">Nucleotide-binding</keyword>
<dbReference type="OrthoDB" id="9766423at2"/>
<keyword evidence="5 13" id="KW-0444">Lipid biosynthesis</keyword>
<evidence type="ECO:0000256" key="1">
    <source>
        <dbReference type="ARBA" id="ARBA00002274"/>
    </source>
</evidence>
<dbReference type="Pfam" id="PF02606">
    <property type="entry name" value="LpxK"/>
    <property type="match status" value="1"/>
</dbReference>
<gene>
    <name evidence="13 14" type="primary">lpxK</name>
    <name evidence="14" type="ORF">FO442_11370</name>
</gene>